<dbReference type="EMBL" id="CP000386">
    <property type="protein sequence ID" value="ABG05727.1"/>
    <property type="molecule type" value="Genomic_DNA"/>
</dbReference>
<evidence type="ECO:0000313" key="3">
    <source>
        <dbReference type="Proteomes" id="UP000006637"/>
    </source>
</evidence>
<dbReference type="InterPro" id="IPR025659">
    <property type="entry name" value="Tubby-like_C"/>
</dbReference>
<organism evidence="2 3">
    <name type="scientific">Rubrobacter xylanophilus (strain DSM 9941 / JCM 11954 / NBRC 16129 / PRD-1)</name>
    <dbReference type="NCBI Taxonomy" id="266117"/>
    <lineage>
        <taxon>Bacteria</taxon>
        <taxon>Bacillati</taxon>
        <taxon>Actinomycetota</taxon>
        <taxon>Rubrobacteria</taxon>
        <taxon>Rubrobacterales</taxon>
        <taxon>Rubrobacteraceae</taxon>
        <taxon>Rubrobacter</taxon>
    </lineage>
</organism>
<evidence type="ECO:0008006" key="4">
    <source>
        <dbReference type="Google" id="ProtNLM"/>
    </source>
</evidence>
<accession>Q1ASA1</accession>
<dbReference type="Gene3D" id="2.40.160.200">
    <property type="entry name" value="LURP1-related"/>
    <property type="match status" value="1"/>
</dbReference>
<keyword evidence="3" id="KW-1185">Reference proteome</keyword>
<dbReference type="AlphaFoldDB" id="Q1ASA1"/>
<proteinExistence type="inferred from homology"/>
<dbReference type="HOGENOM" id="CLU_1324760_0_0_11"/>
<protein>
    <recommendedName>
        <fullName evidence="4">LURP-one-related family protein</fullName>
    </recommendedName>
</protein>
<dbReference type="STRING" id="266117.Rxyl_2814"/>
<gene>
    <name evidence="2" type="ordered locus">Rxyl_2814</name>
</gene>
<dbReference type="eggNOG" id="COG4894">
    <property type="taxonomic scope" value="Bacteria"/>
</dbReference>
<name>Q1ASA1_RUBXD</name>
<dbReference type="InterPro" id="IPR038595">
    <property type="entry name" value="LOR_sf"/>
</dbReference>
<dbReference type="Pfam" id="PF04525">
    <property type="entry name" value="LOR"/>
    <property type="match status" value="1"/>
</dbReference>
<evidence type="ECO:0000313" key="2">
    <source>
        <dbReference type="EMBL" id="ABG05727.1"/>
    </source>
</evidence>
<dbReference type="OrthoDB" id="572274at2"/>
<dbReference type="Proteomes" id="UP000006637">
    <property type="component" value="Chromosome"/>
</dbReference>
<dbReference type="KEGG" id="rxy:Rxyl_2814"/>
<dbReference type="InterPro" id="IPR007612">
    <property type="entry name" value="LOR"/>
</dbReference>
<reference evidence="2 3" key="1">
    <citation type="submission" date="2006-06" db="EMBL/GenBank/DDBJ databases">
        <title>Complete sequence of Rubrobacter xylanophilus DSM 9941.</title>
        <authorList>
            <consortium name="US DOE Joint Genome Institute"/>
            <person name="Copeland A."/>
            <person name="Lucas S."/>
            <person name="Lapidus A."/>
            <person name="Barry K."/>
            <person name="Detter J.C."/>
            <person name="Glavina del Rio T."/>
            <person name="Hammon N."/>
            <person name="Israni S."/>
            <person name="Dalin E."/>
            <person name="Tice H."/>
            <person name="Pitluck S."/>
            <person name="Munk A.C."/>
            <person name="Brettin T."/>
            <person name="Bruce D."/>
            <person name="Han C."/>
            <person name="Tapia R."/>
            <person name="Gilna P."/>
            <person name="Schmutz J."/>
            <person name="Larimer F."/>
            <person name="Land M."/>
            <person name="Hauser L."/>
            <person name="Kyrpides N."/>
            <person name="Lykidis A."/>
            <person name="da Costa M.S."/>
            <person name="Rainey F.A."/>
            <person name="Empadinhas N."/>
            <person name="Jolivet E."/>
            <person name="Battista J.R."/>
            <person name="Richardson P."/>
        </authorList>
    </citation>
    <scope>NUCLEOTIDE SEQUENCE [LARGE SCALE GENOMIC DNA]</scope>
    <source>
        <strain evidence="3">DSM 9941 / NBRC 16129 / PRD-1</strain>
    </source>
</reference>
<comment type="similarity">
    <text evidence="1">Belongs to the LOR family.</text>
</comment>
<sequence>MDYPLELGFKIATIGTRVRVVDAGGRLVAYVRKKKFRIREDVRVYADEDQRSELFRIKADRAWDFGARYEITAADGRRLGAVKRQGMRSMWKSTYDVTDPAGRPVATIHEENPWVKVLDEALEAIPGGDALGGLFFNPAYLVDAADGATLMRVQKERALLEGRFTISRQADVSDTEEELLLASIIMMVLLERDRG</sequence>
<dbReference type="RefSeq" id="WP_011565736.1">
    <property type="nucleotide sequence ID" value="NC_008148.1"/>
</dbReference>
<dbReference type="SUPFAM" id="SSF54518">
    <property type="entry name" value="Tubby C-terminal domain-like"/>
    <property type="match status" value="1"/>
</dbReference>
<evidence type="ECO:0000256" key="1">
    <source>
        <dbReference type="ARBA" id="ARBA00005437"/>
    </source>
</evidence>